<comment type="caution">
    <text evidence="2">The sequence shown here is derived from an EMBL/GenBank/DDBJ whole genome shotgun (WGS) entry which is preliminary data.</text>
</comment>
<evidence type="ECO:0000313" key="2">
    <source>
        <dbReference type="EMBL" id="MBB3666222.1"/>
    </source>
</evidence>
<gene>
    <name evidence="2" type="ORF">FB384_005183</name>
</gene>
<dbReference type="EMBL" id="JACIBS010000013">
    <property type="protein sequence ID" value="MBB3666222.1"/>
    <property type="molecule type" value="Genomic_DNA"/>
</dbReference>
<protein>
    <submittedName>
        <fullName evidence="2">Uncharacterized protein</fullName>
    </submittedName>
</protein>
<name>A0A839XQY9_9PSEU</name>
<feature type="compositionally biased region" description="Basic and acidic residues" evidence="1">
    <location>
        <begin position="21"/>
        <end position="34"/>
    </location>
</feature>
<keyword evidence="3" id="KW-1185">Reference proteome</keyword>
<accession>A0A839XQY9</accession>
<reference evidence="2 3" key="1">
    <citation type="submission" date="2020-08" db="EMBL/GenBank/DDBJ databases">
        <title>Sequencing the genomes of 1000 actinobacteria strains.</title>
        <authorList>
            <person name="Klenk H.-P."/>
        </authorList>
    </citation>
    <scope>NUCLEOTIDE SEQUENCE [LARGE SCALE GENOMIC DNA]</scope>
    <source>
        <strain evidence="2 3">DSM 45267</strain>
    </source>
</reference>
<feature type="region of interest" description="Disordered" evidence="1">
    <location>
        <begin position="14"/>
        <end position="34"/>
    </location>
</feature>
<sequence length="34" mass="3754">MQLGHRRERAVLTPAAIGAGFDEHPADHGYPRAR</sequence>
<dbReference type="AlphaFoldDB" id="A0A839XQY9"/>
<evidence type="ECO:0000256" key="1">
    <source>
        <dbReference type="SAM" id="MobiDB-lite"/>
    </source>
</evidence>
<proteinExistence type="predicted"/>
<dbReference type="Proteomes" id="UP000564573">
    <property type="component" value="Unassembled WGS sequence"/>
</dbReference>
<organism evidence="2 3">
    <name type="scientific">Prauserella sediminis</name>
    <dbReference type="NCBI Taxonomy" id="577680"/>
    <lineage>
        <taxon>Bacteria</taxon>
        <taxon>Bacillati</taxon>
        <taxon>Actinomycetota</taxon>
        <taxon>Actinomycetes</taxon>
        <taxon>Pseudonocardiales</taxon>
        <taxon>Pseudonocardiaceae</taxon>
        <taxon>Prauserella</taxon>
        <taxon>Prauserella salsuginis group</taxon>
    </lineage>
</organism>
<evidence type="ECO:0000313" key="3">
    <source>
        <dbReference type="Proteomes" id="UP000564573"/>
    </source>
</evidence>